<dbReference type="Proteomes" id="UP001302745">
    <property type="component" value="Unassembled WGS sequence"/>
</dbReference>
<comment type="caution">
    <text evidence="1">The sequence shown here is derived from an EMBL/GenBank/DDBJ whole genome shotgun (WGS) entry which is preliminary data.</text>
</comment>
<reference evidence="1" key="2">
    <citation type="submission" date="2023-05" db="EMBL/GenBank/DDBJ databases">
        <authorList>
            <consortium name="Lawrence Berkeley National Laboratory"/>
            <person name="Steindorff A."/>
            <person name="Hensen N."/>
            <person name="Bonometti L."/>
            <person name="Westerberg I."/>
            <person name="Brannstrom I.O."/>
            <person name="Guillou S."/>
            <person name="Cros-Aarteil S."/>
            <person name="Calhoun S."/>
            <person name="Haridas S."/>
            <person name="Kuo A."/>
            <person name="Mondo S."/>
            <person name="Pangilinan J."/>
            <person name="Riley R."/>
            <person name="Labutti K."/>
            <person name="Andreopoulos B."/>
            <person name="Lipzen A."/>
            <person name="Chen C."/>
            <person name="Yanf M."/>
            <person name="Daum C."/>
            <person name="Ng V."/>
            <person name="Clum A."/>
            <person name="Ohm R."/>
            <person name="Martin F."/>
            <person name="Silar P."/>
            <person name="Natvig D."/>
            <person name="Lalanne C."/>
            <person name="Gautier V."/>
            <person name="Ament-Velasquez S.L."/>
            <person name="Kruys A."/>
            <person name="Hutchinson M.I."/>
            <person name="Powell A.J."/>
            <person name="Barry K."/>
            <person name="Miller A.N."/>
            <person name="Grigoriev I.V."/>
            <person name="Debuchy R."/>
            <person name="Gladieux P."/>
            <person name="Thoren M.H."/>
            <person name="Johannesson H."/>
        </authorList>
    </citation>
    <scope>NUCLEOTIDE SEQUENCE</scope>
    <source>
        <strain evidence="1">CBS 538.74</strain>
    </source>
</reference>
<evidence type="ECO:0000313" key="2">
    <source>
        <dbReference type="Proteomes" id="UP001302745"/>
    </source>
</evidence>
<organism evidence="1 2">
    <name type="scientific">Chaetomidium leptoderma</name>
    <dbReference type="NCBI Taxonomy" id="669021"/>
    <lineage>
        <taxon>Eukaryota</taxon>
        <taxon>Fungi</taxon>
        <taxon>Dikarya</taxon>
        <taxon>Ascomycota</taxon>
        <taxon>Pezizomycotina</taxon>
        <taxon>Sordariomycetes</taxon>
        <taxon>Sordariomycetidae</taxon>
        <taxon>Sordariales</taxon>
        <taxon>Chaetomiaceae</taxon>
        <taxon>Chaetomidium</taxon>
    </lineage>
</organism>
<dbReference type="CDD" id="cd08999">
    <property type="entry name" value="GH43_ABN-like"/>
    <property type="match status" value="1"/>
</dbReference>
<keyword evidence="2" id="KW-1185">Reference proteome</keyword>
<proteinExistence type="predicted"/>
<dbReference type="GO" id="GO:0016787">
    <property type="term" value="F:hydrolase activity"/>
    <property type="evidence" value="ECO:0007669"/>
    <property type="project" value="UniProtKB-KW"/>
</dbReference>
<gene>
    <name evidence="1" type="ORF">C8A00DRAFT_35728</name>
</gene>
<accession>A0AAN6VJN9</accession>
<dbReference type="Gene3D" id="2.115.10.20">
    <property type="entry name" value="Glycosyl hydrolase domain, family 43"/>
    <property type="match status" value="1"/>
</dbReference>
<sequence length="246" mass="26274">MSVVIYKEGAVAGLLEIFSSRHELTQPAWYAFATEGNKHHVQAATSCSPNNSPWTFLPQTDLLPRPGQWVNATSPLIRAPDVQYLAETDSSVLYYSGLRADSKYHCVGAATAPNITGPYTPFHNPLFCPLAEGGAIDAAGYRDEGDGSRWVVYKVDGSAKGPGGPPCGNGEAPGEPTPLRLQRVEERDGVTLVGEPVTVLDRDPAVDGPLVEAPSLVRSRGVGGDGGCWRRRVGVSRRMSGRAVYV</sequence>
<reference evidence="1" key="1">
    <citation type="journal article" date="2023" name="Mol. Phylogenet. Evol.">
        <title>Genome-scale phylogeny and comparative genomics of the fungal order Sordariales.</title>
        <authorList>
            <person name="Hensen N."/>
            <person name="Bonometti L."/>
            <person name="Westerberg I."/>
            <person name="Brannstrom I.O."/>
            <person name="Guillou S."/>
            <person name="Cros-Aarteil S."/>
            <person name="Calhoun S."/>
            <person name="Haridas S."/>
            <person name="Kuo A."/>
            <person name="Mondo S."/>
            <person name="Pangilinan J."/>
            <person name="Riley R."/>
            <person name="LaButti K."/>
            <person name="Andreopoulos B."/>
            <person name="Lipzen A."/>
            <person name="Chen C."/>
            <person name="Yan M."/>
            <person name="Daum C."/>
            <person name="Ng V."/>
            <person name="Clum A."/>
            <person name="Steindorff A."/>
            <person name="Ohm R.A."/>
            <person name="Martin F."/>
            <person name="Silar P."/>
            <person name="Natvig D.O."/>
            <person name="Lalanne C."/>
            <person name="Gautier V."/>
            <person name="Ament-Velasquez S.L."/>
            <person name="Kruys A."/>
            <person name="Hutchinson M.I."/>
            <person name="Powell A.J."/>
            <person name="Barry K."/>
            <person name="Miller A.N."/>
            <person name="Grigoriev I.V."/>
            <person name="Debuchy R."/>
            <person name="Gladieux P."/>
            <person name="Hiltunen Thoren M."/>
            <person name="Johannesson H."/>
        </authorList>
    </citation>
    <scope>NUCLEOTIDE SEQUENCE</scope>
    <source>
        <strain evidence="1">CBS 538.74</strain>
    </source>
</reference>
<name>A0AAN6VJN9_9PEZI</name>
<evidence type="ECO:0000313" key="1">
    <source>
        <dbReference type="EMBL" id="KAK4151635.1"/>
    </source>
</evidence>
<dbReference type="AlphaFoldDB" id="A0AAN6VJN9"/>
<dbReference type="SUPFAM" id="SSF75005">
    <property type="entry name" value="Arabinanase/levansucrase/invertase"/>
    <property type="match status" value="1"/>
</dbReference>
<keyword evidence="1" id="KW-0378">Hydrolase</keyword>
<dbReference type="InterPro" id="IPR023296">
    <property type="entry name" value="Glyco_hydro_beta-prop_sf"/>
</dbReference>
<dbReference type="EMBL" id="MU857007">
    <property type="protein sequence ID" value="KAK4151635.1"/>
    <property type="molecule type" value="Genomic_DNA"/>
</dbReference>
<protein>
    <submittedName>
        <fullName evidence="1">Glycosyl hydrolase</fullName>
    </submittedName>
</protein>